<evidence type="ECO:0000313" key="1">
    <source>
        <dbReference type="EMBL" id="KAF2664814.1"/>
    </source>
</evidence>
<organism evidence="1 2">
    <name type="scientific">Microthyrium microscopicum</name>
    <dbReference type="NCBI Taxonomy" id="703497"/>
    <lineage>
        <taxon>Eukaryota</taxon>
        <taxon>Fungi</taxon>
        <taxon>Dikarya</taxon>
        <taxon>Ascomycota</taxon>
        <taxon>Pezizomycotina</taxon>
        <taxon>Dothideomycetes</taxon>
        <taxon>Dothideomycetes incertae sedis</taxon>
        <taxon>Microthyriales</taxon>
        <taxon>Microthyriaceae</taxon>
        <taxon>Microthyrium</taxon>
    </lineage>
</organism>
<protein>
    <submittedName>
        <fullName evidence="1">Uncharacterized protein</fullName>
    </submittedName>
</protein>
<dbReference type="EMBL" id="MU004242">
    <property type="protein sequence ID" value="KAF2664814.1"/>
    <property type="molecule type" value="Genomic_DNA"/>
</dbReference>
<accession>A0A6A6U1J4</accession>
<evidence type="ECO:0000313" key="2">
    <source>
        <dbReference type="Proteomes" id="UP000799302"/>
    </source>
</evidence>
<dbReference type="OrthoDB" id="3440338at2759"/>
<sequence length="313" mass="35885">MLSFLTAIHRPTLNALIDGDLAYQVVHKADINERARKMRDEAPYQIAGIYYIVLADKCGLSPSTTVLMQVYDLLLHYMEETEDMDPQYYAAFEDLDSFKHRGLPKKWKSKWRKHLMKMSADPNNRGQQKFQISSTRKRKLETFLNNLDGILQQIPEADRDKPFPYPLRDVGFSSDMPRCYKQHVTHLSTNWLMALLDAAINVTVRRNNGLDNNEMPYPMMYIVLGFLWSPIHASLAEFSLTRLASAYSDKSGVGLNTHPAGRSVGFPHDEAESEDDRNAAFEAAAAFSYTNCALYDRNEKEEKVNFPRVKPHI</sequence>
<reference evidence="1" key="1">
    <citation type="journal article" date="2020" name="Stud. Mycol.">
        <title>101 Dothideomycetes genomes: a test case for predicting lifestyles and emergence of pathogens.</title>
        <authorList>
            <person name="Haridas S."/>
            <person name="Albert R."/>
            <person name="Binder M."/>
            <person name="Bloem J."/>
            <person name="Labutti K."/>
            <person name="Salamov A."/>
            <person name="Andreopoulos B."/>
            <person name="Baker S."/>
            <person name="Barry K."/>
            <person name="Bills G."/>
            <person name="Bluhm B."/>
            <person name="Cannon C."/>
            <person name="Castanera R."/>
            <person name="Culley D."/>
            <person name="Daum C."/>
            <person name="Ezra D."/>
            <person name="Gonzalez J."/>
            <person name="Henrissat B."/>
            <person name="Kuo A."/>
            <person name="Liang C."/>
            <person name="Lipzen A."/>
            <person name="Lutzoni F."/>
            <person name="Magnuson J."/>
            <person name="Mondo S."/>
            <person name="Nolan M."/>
            <person name="Ohm R."/>
            <person name="Pangilinan J."/>
            <person name="Park H.-J."/>
            <person name="Ramirez L."/>
            <person name="Alfaro M."/>
            <person name="Sun H."/>
            <person name="Tritt A."/>
            <person name="Yoshinaga Y."/>
            <person name="Zwiers L.-H."/>
            <person name="Turgeon B."/>
            <person name="Goodwin S."/>
            <person name="Spatafora J."/>
            <person name="Crous P."/>
            <person name="Grigoriev I."/>
        </authorList>
    </citation>
    <scope>NUCLEOTIDE SEQUENCE</scope>
    <source>
        <strain evidence="1">CBS 115976</strain>
    </source>
</reference>
<name>A0A6A6U1J4_9PEZI</name>
<proteinExistence type="predicted"/>
<keyword evidence="2" id="KW-1185">Reference proteome</keyword>
<dbReference type="Proteomes" id="UP000799302">
    <property type="component" value="Unassembled WGS sequence"/>
</dbReference>
<gene>
    <name evidence="1" type="ORF">BT63DRAFT_98639</name>
</gene>
<dbReference type="AlphaFoldDB" id="A0A6A6U1J4"/>